<feature type="region of interest" description="Disordered" evidence="7">
    <location>
        <begin position="718"/>
        <end position="753"/>
    </location>
</feature>
<keyword evidence="6" id="KW-0325">Glycoprotein</keyword>
<name>A0AAD4K2C2_9MUSC</name>
<gene>
    <name evidence="11" type="ORF">KR093_009452</name>
</gene>
<accession>A0AAD4K2C2</accession>
<feature type="domain" description="Polycystin cation channel PKD1/PKD2" evidence="9">
    <location>
        <begin position="373"/>
        <end position="595"/>
    </location>
</feature>
<evidence type="ECO:0000256" key="8">
    <source>
        <dbReference type="SAM" id="Phobius"/>
    </source>
</evidence>
<dbReference type="GO" id="GO:0005509">
    <property type="term" value="F:calcium ion binding"/>
    <property type="evidence" value="ECO:0007669"/>
    <property type="project" value="InterPro"/>
</dbReference>
<dbReference type="InterPro" id="IPR051223">
    <property type="entry name" value="Polycystin"/>
</dbReference>
<dbReference type="EMBL" id="JAJJHW010002585">
    <property type="protein sequence ID" value="KAH8371956.1"/>
    <property type="molecule type" value="Genomic_DNA"/>
</dbReference>
<evidence type="ECO:0000259" key="10">
    <source>
        <dbReference type="Pfam" id="PF20519"/>
    </source>
</evidence>
<evidence type="ECO:0000256" key="2">
    <source>
        <dbReference type="ARBA" id="ARBA00007200"/>
    </source>
</evidence>
<protein>
    <recommendedName>
        <fullName evidence="13">Polycystin-2-like</fullName>
    </recommendedName>
</protein>
<evidence type="ECO:0000256" key="7">
    <source>
        <dbReference type="SAM" id="MobiDB-lite"/>
    </source>
</evidence>
<evidence type="ECO:0000256" key="4">
    <source>
        <dbReference type="ARBA" id="ARBA00022989"/>
    </source>
</evidence>
<comment type="subcellular location">
    <subcellularLocation>
        <location evidence="1">Membrane</location>
        <topology evidence="1">Multi-pass membrane protein</topology>
    </subcellularLocation>
</comment>
<keyword evidence="12" id="KW-1185">Reference proteome</keyword>
<evidence type="ECO:0008006" key="13">
    <source>
        <dbReference type="Google" id="ProtNLM"/>
    </source>
</evidence>
<feature type="transmembrane region" description="Helical" evidence="8">
    <location>
        <begin position="41"/>
        <end position="63"/>
    </location>
</feature>
<evidence type="ECO:0000256" key="3">
    <source>
        <dbReference type="ARBA" id="ARBA00022692"/>
    </source>
</evidence>
<feature type="transmembrane region" description="Helical" evidence="8">
    <location>
        <begin position="7"/>
        <end position="29"/>
    </location>
</feature>
<reference evidence="11" key="1">
    <citation type="journal article" date="2021" name="Mol. Ecol. Resour.">
        <title>Phylogenomic analyses of the genus Drosophila reveals genomic signals of climate adaptation.</title>
        <authorList>
            <person name="Li F."/>
            <person name="Rane R.V."/>
            <person name="Luria V."/>
            <person name="Xiong Z."/>
            <person name="Chen J."/>
            <person name="Li Z."/>
            <person name="Catullo R.A."/>
            <person name="Griffin P.C."/>
            <person name="Schiffer M."/>
            <person name="Pearce S."/>
            <person name="Lee S.F."/>
            <person name="McElroy K."/>
            <person name="Stocker A."/>
            <person name="Shirriffs J."/>
            <person name="Cockerell F."/>
            <person name="Coppin C."/>
            <person name="Sgro C.M."/>
            <person name="Karger A."/>
            <person name="Cain J.W."/>
            <person name="Weber J.A."/>
            <person name="Santpere G."/>
            <person name="Kirschner M.W."/>
            <person name="Hoffmann A.A."/>
            <person name="Oakeshott J.G."/>
            <person name="Zhang G."/>
        </authorList>
    </citation>
    <scope>NUCLEOTIDE SEQUENCE</scope>
    <source>
        <strain evidence="11">BGI-SZ-2011g</strain>
    </source>
</reference>
<feature type="compositionally biased region" description="Acidic residues" evidence="7">
    <location>
        <begin position="731"/>
        <end position="740"/>
    </location>
</feature>
<evidence type="ECO:0000313" key="12">
    <source>
        <dbReference type="Proteomes" id="UP001200034"/>
    </source>
</evidence>
<dbReference type="GO" id="GO:0050982">
    <property type="term" value="P:detection of mechanical stimulus"/>
    <property type="evidence" value="ECO:0007669"/>
    <property type="project" value="TreeGrafter"/>
</dbReference>
<dbReference type="GO" id="GO:0016020">
    <property type="term" value="C:membrane"/>
    <property type="evidence" value="ECO:0007669"/>
    <property type="project" value="UniProtKB-SubCell"/>
</dbReference>
<comment type="caution">
    <text evidence="11">The sequence shown here is derived from an EMBL/GenBank/DDBJ whole genome shotgun (WGS) entry which is preliminary data.</text>
</comment>
<feature type="compositionally biased region" description="Basic and acidic residues" evidence="7">
    <location>
        <begin position="718"/>
        <end position="730"/>
    </location>
</feature>
<dbReference type="PROSITE" id="PS51257">
    <property type="entry name" value="PROKAR_LIPOPROTEIN"/>
    <property type="match status" value="1"/>
</dbReference>
<feature type="transmembrane region" description="Helical" evidence="8">
    <location>
        <begin position="414"/>
        <end position="440"/>
    </location>
</feature>
<dbReference type="InterPro" id="IPR046791">
    <property type="entry name" value="Polycystin_dom"/>
</dbReference>
<feature type="transmembrane region" description="Helical" evidence="8">
    <location>
        <begin position="500"/>
        <end position="524"/>
    </location>
</feature>
<dbReference type="Pfam" id="PF08016">
    <property type="entry name" value="PKD_channel"/>
    <property type="match status" value="1"/>
</dbReference>
<dbReference type="Proteomes" id="UP001200034">
    <property type="component" value="Unassembled WGS sequence"/>
</dbReference>
<feature type="transmembrane region" description="Helical" evidence="8">
    <location>
        <begin position="376"/>
        <end position="402"/>
    </location>
</feature>
<feature type="transmembrane region" description="Helical" evidence="8">
    <location>
        <begin position="530"/>
        <end position="550"/>
    </location>
</feature>
<feature type="non-terminal residue" evidence="11">
    <location>
        <position position="753"/>
    </location>
</feature>
<feature type="transmembrane region" description="Helical" evidence="8">
    <location>
        <begin position="460"/>
        <end position="480"/>
    </location>
</feature>
<organism evidence="11 12">
    <name type="scientific">Drosophila rubida</name>
    <dbReference type="NCBI Taxonomy" id="30044"/>
    <lineage>
        <taxon>Eukaryota</taxon>
        <taxon>Metazoa</taxon>
        <taxon>Ecdysozoa</taxon>
        <taxon>Arthropoda</taxon>
        <taxon>Hexapoda</taxon>
        <taxon>Insecta</taxon>
        <taxon>Pterygota</taxon>
        <taxon>Neoptera</taxon>
        <taxon>Endopterygota</taxon>
        <taxon>Diptera</taxon>
        <taxon>Brachycera</taxon>
        <taxon>Muscomorpha</taxon>
        <taxon>Ephydroidea</taxon>
        <taxon>Drosophilidae</taxon>
        <taxon>Drosophila</taxon>
    </lineage>
</organism>
<proteinExistence type="inferred from homology"/>
<dbReference type="GO" id="GO:0005262">
    <property type="term" value="F:calcium channel activity"/>
    <property type="evidence" value="ECO:0007669"/>
    <property type="project" value="TreeGrafter"/>
</dbReference>
<evidence type="ECO:0000259" key="9">
    <source>
        <dbReference type="Pfam" id="PF08016"/>
    </source>
</evidence>
<evidence type="ECO:0000313" key="11">
    <source>
        <dbReference type="EMBL" id="KAH8371956.1"/>
    </source>
</evidence>
<dbReference type="PRINTS" id="PR01433">
    <property type="entry name" value="POLYCYSTIN2"/>
</dbReference>
<evidence type="ECO:0000256" key="5">
    <source>
        <dbReference type="ARBA" id="ARBA00023136"/>
    </source>
</evidence>
<evidence type="ECO:0000256" key="1">
    <source>
        <dbReference type="ARBA" id="ARBA00004141"/>
    </source>
</evidence>
<feature type="domain" description="Polycystin" evidence="10">
    <location>
        <begin position="173"/>
        <end position="368"/>
    </location>
</feature>
<keyword evidence="3 8" id="KW-0812">Transmembrane</keyword>
<dbReference type="AlphaFoldDB" id="A0AAD4K2C2"/>
<evidence type="ECO:0000256" key="6">
    <source>
        <dbReference type="ARBA" id="ARBA00023180"/>
    </source>
</evidence>
<dbReference type="PANTHER" id="PTHR10877">
    <property type="entry name" value="POLYCYSTIN FAMILY MEMBER"/>
    <property type="match status" value="1"/>
</dbReference>
<dbReference type="Pfam" id="PF20519">
    <property type="entry name" value="Polycystin_dom"/>
    <property type="match status" value="1"/>
</dbReference>
<keyword evidence="4 8" id="KW-1133">Transmembrane helix</keyword>
<comment type="similarity">
    <text evidence="2">Belongs to the polycystin family.</text>
</comment>
<feature type="transmembrane region" description="Helical" evidence="8">
    <location>
        <begin position="562"/>
        <end position="586"/>
    </location>
</feature>
<dbReference type="InterPro" id="IPR013122">
    <property type="entry name" value="PKD1_2_channel"/>
</dbReference>
<sequence>MQKRFARLLFFGMTVLVILSCTGLTYYFVGVEHETEHLKNMLISVVIVLLFLMLVAEPIKYILMAIDEATWPPPPKYRKYQRESDEKYNRLDFLQQRLRGLRIQVIINERYRIPSINEEYKLIAQDLFLYGKYFVVLFCILLVNRDQLLFYNTNMLQKLLKTKQGEFLGLVENVLHLNQLLDFVKSSLVVAFDYDEEDKGVNYWVHSEPTKMLGVVRLRQLRLTKEQFGWSAPEFSSVKYMPNWELPYRQLHYADKYWRIYDPWVPIDDRYDIVDAILMKFDHIGFFQNYPELRGYVTLLARNKDNSMKILDFLLEYNWLNYNTSAVFLDFTLYNADANIFSVCTLRVENTPFGTTIPNVDCDSVKLIEELEQHEYIGLIVLVIYISVVLQFAQSLIITLWYEPTKIKSFWNKMDVVILVLNGVVIGLIVWRASLVHSILKRMEGANKLEFLNFRAPTRLHAFTTILIGFLICLTTLRLWRVLQFSKVFRIFTETFAMAWKALAITVAMILIILMAFGIAFATINGNNSVHYVRLLTSITTTLCFSFGFSNQLNYKEVLYGGFYLGIVLYALMGFVLTILLMNMFITTIADYFSTARKARDKLSQRRITFFEFLRVEYYSFFAFFQRLPCFRKQYKRNNRTVAQNIALKLDFRARSKTMKSRFKRERMLASIEKPKDEGALQAEYRERIERVLAVSYLLNTQLEILNLLFISRKPAWKERPDNENDRPFMDTDESSDDDLMMPLARKRKKADE</sequence>
<dbReference type="PANTHER" id="PTHR10877:SF183">
    <property type="entry name" value="AT14535P-RELATED"/>
    <property type="match status" value="1"/>
</dbReference>
<dbReference type="InterPro" id="IPR003915">
    <property type="entry name" value="PKD_2"/>
</dbReference>
<keyword evidence="5 8" id="KW-0472">Membrane</keyword>